<gene>
    <name evidence="3" type="primary">msmE_3</name>
    <name evidence="3" type="ORF">DSM106044_00535</name>
</gene>
<dbReference type="AlphaFoldDB" id="A0A4U8QQ25"/>
<dbReference type="EMBL" id="QGQD01000012">
    <property type="protein sequence ID" value="TLD02556.1"/>
    <property type="molecule type" value="Genomic_DNA"/>
</dbReference>
<feature type="signal peptide" evidence="2">
    <location>
        <begin position="1"/>
        <end position="21"/>
    </location>
</feature>
<dbReference type="Pfam" id="PF01547">
    <property type="entry name" value="SBP_bac_1"/>
    <property type="match status" value="1"/>
</dbReference>
<dbReference type="InterPro" id="IPR050490">
    <property type="entry name" value="Bact_solute-bd_prot1"/>
</dbReference>
<dbReference type="InterPro" id="IPR006059">
    <property type="entry name" value="SBP"/>
</dbReference>
<keyword evidence="4" id="KW-1185">Reference proteome</keyword>
<evidence type="ECO:0000256" key="2">
    <source>
        <dbReference type="SAM" id="SignalP"/>
    </source>
</evidence>
<dbReference type="Proteomes" id="UP000306509">
    <property type="component" value="Unassembled WGS sequence"/>
</dbReference>
<dbReference type="PROSITE" id="PS51257">
    <property type="entry name" value="PROKAR_LIPOPROTEIN"/>
    <property type="match status" value="1"/>
</dbReference>
<evidence type="ECO:0000313" key="3">
    <source>
        <dbReference type="EMBL" id="TLD02556.1"/>
    </source>
</evidence>
<dbReference type="Gene3D" id="3.40.190.10">
    <property type="entry name" value="Periplasmic binding protein-like II"/>
    <property type="match status" value="2"/>
</dbReference>
<dbReference type="PANTHER" id="PTHR43649">
    <property type="entry name" value="ARABINOSE-BINDING PROTEIN-RELATED"/>
    <property type="match status" value="1"/>
</dbReference>
<comment type="caution">
    <text evidence="3">The sequence shown here is derived from an EMBL/GenBank/DDBJ whole genome shotgun (WGS) entry which is preliminary data.</text>
</comment>
<protein>
    <submittedName>
        <fullName evidence="3">Multiple sugar-binding protein</fullName>
    </submittedName>
</protein>
<evidence type="ECO:0000256" key="1">
    <source>
        <dbReference type="SAM" id="MobiDB-lite"/>
    </source>
</evidence>
<dbReference type="RefSeq" id="WP_027292779.1">
    <property type="nucleotide sequence ID" value="NZ_QGQD01000012.1"/>
</dbReference>
<feature type="chain" id="PRO_5020647765" evidence="2">
    <location>
        <begin position="22"/>
        <end position="449"/>
    </location>
</feature>
<accession>A0A4U8QQ25</accession>
<feature type="region of interest" description="Disordered" evidence="1">
    <location>
        <begin position="33"/>
        <end position="53"/>
    </location>
</feature>
<sequence precursor="true">MRKKIIAAALCVCMTAGTITGCMGIGNKEKQQENTKEEKAEQGSGGAESQAGKSEDIDYNASFELRFTSSLNGEVRTALLEEAAQKLNEKWPNVTVVNESTGDYAQKLKLEFSSGDGYDMVYLDDLNQQALMENNYLMDITDDVLERGWIDKSVPGSIEFNNLRTPDKYYSASFLMAPIVVYYNKDIFKEIGAEVPKTVEELEVIMQKAKEAGYIPTECGGDNYYQIIWAAESMILNSAPKDDIDDWYYKRTFSENMKKAFTDAFARISDWHKKGYYRENFEGVKGDDVPALFSQGKTAFTIDGDWSLANFEASGLNMGAFIFPGFSADSEPYIVDATDGAWALNANLDTNKKAAALDWIDIFFEDDFVKKWYEASFTPATLTDVSDVEATDLHKEVAESTKNAKIGFYLDNVKPGYLDYMIKETQLLTQGQHTPESLCESLEKEWNKK</sequence>
<reference evidence="3 4" key="1">
    <citation type="journal article" date="2019" name="Anaerobe">
        <title>Detection of Robinsoniella peoriensis in multiple bone samples of a trauma patient.</title>
        <authorList>
            <person name="Schrottner P."/>
            <person name="Hartwich K."/>
            <person name="Bunk B."/>
            <person name="Schober I."/>
            <person name="Helbig S."/>
            <person name="Rudolph W.W."/>
            <person name="Gunzer F."/>
        </authorList>
    </citation>
    <scope>NUCLEOTIDE SEQUENCE [LARGE SCALE GENOMIC DNA]</scope>
    <source>
        <strain evidence="3 4">DSM 106044</strain>
    </source>
</reference>
<evidence type="ECO:0000313" key="4">
    <source>
        <dbReference type="Proteomes" id="UP000306509"/>
    </source>
</evidence>
<dbReference type="SUPFAM" id="SSF53850">
    <property type="entry name" value="Periplasmic binding protein-like II"/>
    <property type="match status" value="1"/>
</dbReference>
<proteinExistence type="predicted"/>
<name>A0A4U8QQ25_9FIRM</name>
<organism evidence="3 4">
    <name type="scientific">Robinsoniella peoriensis</name>
    <dbReference type="NCBI Taxonomy" id="180332"/>
    <lineage>
        <taxon>Bacteria</taxon>
        <taxon>Bacillati</taxon>
        <taxon>Bacillota</taxon>
        <taxon>Clostridia</taxon>
        <taxon>Lachnospirales</taxon>
        <taxon>Lachnospiraceae</taxon>
        <taxon>Robinsoniella</taxon>
    </lineage>
</organism>
<keyword evidence="2" id="KW-0732">Signal</keyword>